<evidence type="ECO:0008006" key="2">
    <source>
        <dbReference type="Google" id="ProtNLM"/>
    </source>
</evidence>
<proteinExistence type="predicted"/>
<protein>
    <recommendedName>
        <fullName evidence="2">Aminotransferase DegT</fullName>
    </recommendedName>
</protein>
<dbReference type="Gene3D" id="3.90.1150.10">
    <property type="entry name" value="Aspartate Aminotransferase, domain 1"/>
    <property type="match status" value="1"/>
</dbReference>
<dbReference type="InterPro" id="IPR015422">
    <property type="entry name" value="PyrdxlP-dep_Trfase_small"/>
</dbReference>
<reference evidence="1" key="1">
    <citation type="submission" date="2018-05" db="EMBL/GenBank/DDBJ databases">
        <authorList>
            <person name="Lanie J.A."/>
            <person name="Ng W.-L."/>
            <person name="Kazmierczak K.M."/>
            <person name="Andrzejewski T.M."/>
            <person name="Davidsen T.M."/>
            <person name="Wayne K.J."/>
            <person name="Tettelin H."/>
            <person name="Glass J.I."/>
            <person name="Rusch D."/>
            <person name="Podicherti R."/>
            <person name="Tsui H.-C.T."/>
            <person name="Winkler M.E."/>
        </authorList>
    </citation>
    <scope>NUCLEOTIDE SEQUENCE</scope>
</reference>
<feature type="non-terminal residue" evidence="1">
    <location>
        <position position="1"/>
    </location>
</feature>
<dbReference type="AlphaFoldDB" id="A0A383B4X9"/>
<name>A0A383B4X9_9ZZZZ</name>
<accession>A0A383B4X9</accession>
<dbReference type="InterPro" id="IPR015424">
    <property type="entry name" value="PyrdxlP-dep_Trfase"/>
</dbReference>
<sequence length="130" mass="14909">ALGLAQLENLSCFLEEKKTNFQKYTQLFKAVQNVEIGKVPDYAINNHWITWVSLQSRYPKSLASLIESFSRQGIEVRPVWKPNHLQKPYLHSQRFNIDRAEDLVGSTLCLPSSAGLTDIELQRVVDCFDN</sequence>
<dbReference type="Pfam" id="PF01041">
    <property type="entry name" value="DegT_DnrJ_EryC1"/>
    <property type="match status" value="1"/>
</dbReference>
<gene>
    <name evidence="1" type="ORF">METZ01_LOCUS467805</name>
</gene>
<dbReference type="SUPFAM" id="SSF53383">
    <property type="entry name" value="PLP-dependent transferases"/>
    <property type="match status" value="1"/>
</dbReference>
<organism evidence="1">
    <name type="scientific">marine metagenome</name>
    <dbReference type="NCBI Taxonomy" id="408172"/>
    <lineage>
        <taxon>unclassified sequences</taxon>
        <taxon>metagenomes</taxon>
        <taxon>ecological metagenomes</taxon>
    </lineage>
</organism>
<dbReference type="EMBL" id="UINC01197453">
    <property type="protein sequence ID" value="SVE14951.1"/>
    <property type="molecule type" value="Genomic_DNA"/>
</dbReference>
<dbReference type="InterPro" id="IPR000653">
    <property type="entry name" value="DegT/StrS_aminotransferase"/>
</dbReference>
<evidence type="ECO:0000313" key="1">
    <source>
        <dbReference type="EMBL" id="SVE14951.1"/>
    </source>
</evidence>